<dbReference type="InterPro" id="IPR035994">
    <property type="entry name" value="Nucleoside_phosphorylase_sf"/>
</dbReference>
<dbReference type="InterPro" id="IPR000845">
    <property type="entry name" value="Nucleoside_phosphorylase_d"/>
</dbReference>
<dbReference type="PANTHER" id="PTHR46082">
    <property type="entry name" value="ATP/GTP-BINDING PROTEIN-RELATED"/>
    <property type="match status" value="1"/>
</dbReference>
<feature type="domain" description="Nucleoside phosphorylase" evidence="1">
    <location>
        <begin position="20"/>
        <end position="274"/>
    </location>
</feature>
<evidence type="ECO:0000313" key="3">
    <source>
        <dbReference type="Proteomes" id="UP001055115"/>
    </source>
</evidence>
<protein>
    <recommendedName>
        <fullName evidence="1">Nucleoside phosphorylase domain-containing protein</fullName>
    </recommendedName>
</protein>
<dbReference type="GO" id="GO:0003824">
    <property type="term" value="F:catalytic activity"/>
    <property type="evidence" value="ECO:0007669"/>
    <property type="project" value="InterPro"/>
</dbReference>
<dbReference type="Proteomes" id="UP001055115">
    <property type="component" value="Unassembled WGS sequence"/>
</dbReference>
<keyword evidence="3" id="KW-1185">Reference proteome</keyword>
<dbReference type="EMBL" id="BQXU01000044">
    <property type="protein sequence ID" value="GKT51104.1"/>
    <property type="molecule type" value="Genomic_DNA"/>
</dbReference>
<reference evidence="2 3" key="1">
    <citation type="submission" date="2022-03" db="EMBL/GenBank/DDBJ databases">
        <title>Genome data of Colletotrichum spp.</title>
        <authorList>
            <person name="Utami Y.D."/>
            <person name="Hiruma K."/>
        </authorList>
    </citation>
    <scope>NUCLEOTIDE SEQUENCE [LARGE SCALE GENOMIC DNA]</scope>
    <source>
        <strain evidence="2 3">MAFF 239500</strain>
    </source>
</reference>
<evidence type="ECO:0000313" key="2">
    <source>
        <dbReference type="EMBL" id="GKT51104.1"/>
    </source>
</evidence>
<proteinExistence type="predicted"/>
<dbReference type="InterPro" id="IPR053137">
    <property type="entry name" value="NLR-like"/>
</dbReference>
<dbReference type="PANTHER" id="PTHR46082:SF11">
    <property type="entry name" value="AAA+ ATPASE DOMAIN-CONTAINING PROTEIN-RELATED"/>
    <property type="match status" value="1"/>
</dbReference>
<sequence>MAAAEAMLDEKHPALDMNPNDSNKYTFGRIGSHNVVIACLPSGQYGTNSAAIVANNMRWSFPLIHIGLMVGIGGGVPGKVDVRLGDVVVSNPTADSSGVVQYDFGKAVRDGRFERIGTLNKPPQSVLAAVSKLRANHEQRRNQIPAILADMEMRNPYMSRYSHRSVDEDRLFEATYDHDTGDTCDGCDLSKLVERRPRPMHFPQVHYGIIASGNQVMKHAKTRDRIAEELDVVCFEMEAAGLMDSFPCLVVRGICDYSDSHKAKLWQRYAAATAAAYTKELLSIITPHRNYNLAAQPAVLGTGE</sequence>
<dbReference type="GeneID" id="73332087"/>
<evidence type="ECO:0000259" key="1">
    <source>
        <dbReference type="Pfam" id="PF01048"/>
    </source>
</evidence>
<accession>A0AA37UKD3</accession>
<gene>
    <name evidence="2" type="ORF">ColSpa_11285</name>
</gene>
<comment type="caution">
    <text evidence="2">The sequence shown here is derived from an EMBL/GenBank/DDBJ whole genome shotgun (WGS) entry which is preliminary data.</text>
</comment>
<name>A0AA37UKD3_9PEZI</name>
<dbReference type="Pfam" id="PF01048">
    <property type="entry name" value="PNP_UDP_1"/>
    <property type="match status" value="1"/>
</dbReference>
<dbReference type="GO" id="GO:0009116">
    <property type="term" value="P:nucleoside metabolic process"/>
    <property type="evidence" value="ECO:0007669"/>
    <property type="project" value="InterPro"/>
</dbReference>
<dbReference type="Gene3D" id="3.40.50.1580">
    <property type="entry name" value="Nucleoside phosphorylase domain"/>
    <property type="match status" value="1"/>
</dbReference>
<organism evidence="2 3">
    <name type="scientific">Colletotrichum spaethianum</name>
    <dbReference type="NCBI Taxonomy" id="700344"/>
    <lineage>
        <taxon>Eukaryota</taxon>
        <taxon>Fungi</taxon>
        <taxon>Dikarya</taxon>
        <taxon>Ascomycota</taxon>
        <taxon>Pezizomycotina</taxon>
        <taxon>Sordariomycetes</taxon>
        <taxon>Hypocreomycetidae</taxon>
        <taxon>Glomerellales</taxon>
        <taxon>Glomerellaceae</taxon>
        <taxon>Colletotrichum</taxon>
        <taxon>Colletotrichum spaethianum species complex</taxon>
    </lineage>
</organism>
<dbReference type="SUPFAM" id="SSF53167">
    <property type="entry name" value="Purine and uridine phosphorylases"/>
    <property type="match status" value="1"/>
</dbReference>
<dbReference type="AlphaFoldDB" id="A0AA37UKD3"/>
<dbReference type="RefSeq" id="XP_049133454.1">
    <property type="nucleotide sequence ID" value="XM_049277497.1"/>
</dbReference>